<comment type="caution">
    <text evidence="3">The sequence shown here is derived from an EMBL/GenBank/DDBJ whole genome shotgun (WGS) entry which is preliminary data.</text>
</comment>
<name>J8ZRW1_EDHAE</name>
<keyword evidence="2" id="KW-0732">Signal</keyword>
<dbReference type="Proteomes" id="UP000003163">
    <property type="component" value="Unassembled WGS sequence"/>
</dbReference>
<feature type="chain" id="PRO_5003820806" evidence="2">
    <location>
        <begin position="18"/>
        <end position="105"/>
    </location>
</feature>
<evidence type="ECO:0000313" key="4">
    <source>
        <dbReference type="Proteomes" id="UP000003163"/>
    </source>
</evidence>
<dbReference type="VEuPathDB" id="MicrosporidiaDB:EDEG_00289"/>
<evidence type="ECO:0000313" key="3">
    <source>
        <dbReference type="EMBL" id="EJW02433.1"/>
    </source>
</evidence>
<protein>
    <submittedName>
        <fullName evidence="3">Uncharacterized protein</fullName>
    </submittedName>
</protein>
<feature type="region of interest" description="Disordered" evidence="1">
    <location>
        <begin position="53"/>
        <end position="105"/>
    </location>
</feature>
<proteinExistence type="predicted"/>
<dbReference type="EMBL" id="AFBI03000003">
    <property type="protein sequence ID" value="EJW02433.1"/>
    <property type="molecule type" value="Genomic_DNA"/>
</dbReference>
<feature type="compositionally biased region" description="Basic residues" evidence="1">
    <location>
        <begin position="96"/>
        <end position="105"/>
    </location>
</feature>
<gene>
    <name evidence="3" type="ORF">EDEG_00289</name>
</gene>
<dbReference type="HOGENOM" id="CLU_2242887_0_0_1"/>
<accession>J8ZRW1</accession>
<feature type="non-terminal residue" evidence="3">
    <location>
        <position position="105"/>
    </location>
</feature>
<evidence type="ECO:0000256" key="2">
    <source>
        <dbReference type="SAM" id="SignalP"/>
    </source>
</evidence>
<dbReference type="InParanoid" id="J8ZRW1"/>
<reference evidence="3 4" key="1">
    <citation type="submission" date="2011-08" db="EMBL/GenBank/DDBJ databases">
        <authorList>
            <person name="Liu Z.J."/>
            <person name="Shi F.L."/>
            <person name="Lu J.Q."/>
            <person name="Li M."/>
            <person name="Wang Z.L."/>
        </authorList>
    </citation>
    <scope>NUCLEOTIDE SEQUENCE [LARGE SCALE GENOMIC DNA]</scope>
    <source>
        <strain evidence="3 4">USNM 41457</strain>
    </source>
</reference>
<keyword evidence="4" id="KW-1185">Reference proteome</keyword>
<feature type="compositionally biased region" description="Basic and acidic residues" evidence="1">
    <location>
        <begin position="53"/>
        <end position="95"/>
    </location>
</feature>
<dbReference type="AlphaFoldDB" id="J8ZRW1"/>
<evidence type="ECO:0000256" key="1">
    <source>
        <dbReference type="SAM" id="MobiDB-lite"/>
    </source>
</evidence>
<sequence>MKLEILIFSLFISYSKCSIIKYVQEHQFSNCCDPSNPCKPYCCDERNESSEPHKAILPDLERQIIKDKQENGKKEGDGKDDKSKDEKDGKDDKKTKMIKKAKMIK</sequence>
<organism evidence="3 4">
    <name type="scientific">Edhazardia aedis (strain USNM 41457)</name>
    <name type="common">Microsporidian parasite</name>
    <dbReference type="NCBI Taxonomy" id="1003232"/>
    <lineage>
        <taxon>Eukaryota</taxon>
        <taxon>Fungi</taxon>
        <taxon>Fungi incertae sedis</taxon>
        <taxon>Microsporidia</taxon>
        <taxon>Edhazardia</taxon>
    </lineage>
</organism>
<feature type="signal peptide" evidence="2">
    <location>
        <begin position="1"/>
        <end position="17"/>
    </location>
</feature>
<reference evidence="4" key="2">
    <citation type="submission" date="2015-07" db="EMBL/GenBank/DDBJ databases">
        <title>Contrasting host-pathogen interactions and genome evolution in two generalist and specialist microsporidian pathogens of mosquitoes.</title>
        <authorList>
            <consortium name="The Broad Institute Genomics Platform"/>
            <consortium name="The Broad Institute Genome Sequencing Center for Infectious Disease"/>
            <person name="Cuomo C.A."/>
            <person name="Sanscrainte N.D."/>
            <person name="Goldberg J.M."/>
            <person name="Heiman D."/>
            <person name="Young S."/>
            <person name="Zeng Q."/>
            <person name="Becnel J.J."/>
            <person name="Birren B.W."/>
        </authorList>
    </citation>
    <scope>NUCLEOTIDE SEQUENCE [LARGE SCALE GENOMIC DNA]</scope>
    <source>
        <strain evidence="4">USNM 41457</strain>
    </source>
</reference>